<accession>G0WPJ9</accession>
<dbReference type="InterPro" id="IPR043991">
    <property type="entry name" value="Gp3-like"/>
</dbReference>
<dbReference type="Proteomes" id="UP000006503">
    <property type="component" value="Plasmid pGRT1"/>
</dbReference>
<evidence type="ECO:0000313" key="1">
    <source>
        <dbReference type="EMBL" id="AEK25469.1"/>
    </source>
</evidence>
<evidence type="ECO:0000313" key="2">
    <source>
        <dbReference type="Proteomes" id="UP000006503"/>
    </source>
</evidence>
<name>G0WPJ9_PSEPT</name>
<proteinExistence type="predicted"/>
<keyword evidence="1" id="KW-0614">Plasmid</keyword>
<dbReference type="AlphaFoldDB" id="G0WPJ9"/>
<reference evidence="1 2" key="1">
    <citation type="journal article" date="2011" name="Environ. Microbiol.">
        <title>The pGRT1 plasmid of Pseudomonas putida DOT-T1E encodes functions relevant for survival under harsh conditions in the environment.</title>
        <authorList>
            <person name="Molina L."/>
            <person name="Duque E."/>
            <person name="Gomez M.J."/>
            <person name="Krell T."/>
            <person name="Lacal J."/>
            <person name="Garcia-Puente A."/>
            <person name="Garcia V."/>
            <person name="Matilla M.A."/>
            <person name="Ramos J.L."/>
            <person name="Segura A."/>
        </authorList>
    </citation>
    <scope>NUCLEOTIDE SEQUENCE [LARGE SCALE GENOMIC DNA]</scope>
    <source>
        <strain evidence="1 2">DOT-T1E</strain>
        <plasmid evidence="2">Plasmid pGRT1</plasmid>
    </source>
</reference>
<protein>
    <recommendedName>
        <fullName evidence="3">Hydrolase or metal-binding protein</fullName>
    </recommendedName>
</protein>
<reference evidence="2" key="2">
    <citation type="journal article" date="2013" name="Microb. Biotechnol.">
        <title>Metabolic potential of the organic-solvent tolerant Pseudomonas putida DOT-T1E deduced from its annotated genome.</title>
        <authorList>
            <person name="Udaondo Z."/>
            <person name="Molina L."/>
            <person name="Daniels C."/>
            <person name="Gomez M.J."/>
            <person name="Molina-Henares M.A."/>
            <person name="Matilla M.A."/>
            <person name="Roca A."/>
            <person name="Fernandez M."/>
            <person name="Duque E."/>
            <person name="Segura A."/>
            <person name="Ramos J.L."/>
        </authorList>
    </citation>
    <scope>NUCLEOTIDE SEQUENCE [LARGE SCALE GENOMIC DNA]</scope>
    <source>
        <strain evidence="2">DOT-T1E</strain>
        <plasmid>Plasmid pGRT1</plasmid>
    </source>
</reference>
<evidence type="ECO:0008006" key="3">
    <source>
        <dbReference type="Google" id="ProtNLM"/>
    </source>
</evidence>
<geneLocation type="plasmid" evidence="1 2">
    <name>pGRT1</name>
</geneLocation>
<dbReference type="EMBL" id="HM626202">
    <property type="protein sequence ID" value="AEK25469.1"/>
    <property type="molecule type" value="Genomic_DNA"/>
</dbReference>
<dbReference type="Pfam" id="PF18897">
    <property type="entry name" value="Gp3-like"/>
    <property type="match status" value="1"/>
</dbReference>
<organism evidence="1 2">
    <name type="scientific">Pseudomonas putida (strain DOT-T1E)</name>
    <dbReference type="NCBI Taxonomy" id="1196325"/>
    <lineage>
        <taxon>Bacteria</taxon>
        <taxon>Pseudomonadati</taxon>
        <taxon>Pseudomonadota</taxon>
        <taxon>Gammaproteobacteria</taxon>
        <taxon>Pseudomonadales</taxon>
        <taxon>Pseudomonadaceae</taxon>
        <taxon>Pseudomonas</taxon>
    </lineage>
</organism>
<sequence length="399" mass="44474">MQFALRGWPFFISRRTTMLKGLALTPPVLGRISIGKVIEKNGKRLPEKDDQFTITSQVQDKDGWLLHPLNDGLRQGKDDKLRSIPMRLLFNEPELNFRADYTLFDRQSGRPLCVGNGETCKRITKDGIQSLPCPSPDACPLAKGNACRPYGRLNVVIGDEDPLGSFVFRTTGFNSIRTLAARLHYFQAISGNRLACLPLELRLRGKSTRQSHGTPIFYVDLTVRGGMDMAEALQAASELDAQRQATGFDQAALDEAAQRGFANGAFEDSEEDASTIVEEFYPSRKANPQPPTLPSDLRKTAWPRGWRRKPSAIPHGLITTKEQTMRLHKLKASDSTGTYLVESPVTSAIERNLAELYLGWPEKLLVRLNGLLPGLVDRAIRKQLPTIPRFTHSSKTPPQ</sequence>